<evidence type="ECO:0000313" key="2">
    <source>
        <dbReference type="EMBL" id="MBB1085420.1"/>
    </source>
</evidence>
<dbReference type="GO" id="GO:0003677">
    <property type="term" value="F:DNA binding"/>
    <property type="evidence" value="ECO:0007669"/>
    <property type="project" value="InterPro"/>
</dbReference>
<dbReference type="InterPro" id="IPR008003">
    <property type="entry name" value="DUF739"/>
</dbReference>
<accession>A0A7W3TYK4</accession>
<evidence type="ECO:0000259" key="1">
    <source>
        <dbReference type="PROSITE" id="PS50943"/>
    </source>
</evidence>
<dbReference type="Proteomes" id="UP000518255">
    <property type="component" value="Unassembled WGS sequence"/>
</dbReference>
<evidence type="ECO:0000313" key="3">
    <source>
        <dbReference type="Proteomes" id="UP000518255"/>
    </source>
</evidence>
<dbReference type="SMART" id="SM00530">
    <property type="entry name" value="HTH_XRE"/>
    <property type="match status" value="1"/>
</dbReference>
<name>A0A7W3TYK4_9LACO</name>
<organism evidence="2 3">
    <name type="scientific">Limosilactobacillus fastidiosus</name>
    <dbReference type="NCBI Taxonomy" id="2759855"/>
    <lineage>
        <taxon>Bacteria</taxon>
        <taxon>Bacillati</taxon>
        <taxon>Bacillota</taxon>
        <taxon>Bacilli</taxon>
        <taxon>Lactobacillales</taxon>
        <taxon>Lactobacillaceae</taxon>
        <taxon>Limosilactobacillus</taxon>
    </lineage>
</organism>
<dbReference type="Pfam" id="PF05339">
    <property type="entry name" value="DUF739"/>
    <property type="match status" value="1"/>
</dbReference>
<protein>
    <submittedName>
        <fullName evidence="2">Helix-turn-helix transcriptional regulator</fullName>
    </submittedName>
</protein>
<reference evidence="2 3" key="1">
    <citation type="submission" date="2020-07" db="EMBL/GenBank/DDBJ databases">
        <title>Description of Limosilactobacillus balticus sp. nov., Limosilactobacillus agrestis sp. nov., Limosilactobacillus albertensis sp. nov., Limosilactobacillus rudii sp. nov., Limosilactobacillus fastidiosus sp. nov., five novel Limosilactobacillus species isolated from the vertebrate gastrointestinal tract, and proposal of 6 subspecies of Limosilactobacillus reuteri adapted to the gastrointestinal tract of specific vertebrate hosts.</title>
        <authorList>
            <person name="Li F."/>
            <person name="Cheng C."/>
            <person name="Zheng J."/>
            <person name="Quevedo R.M."/>
            <person name="Li J."/>
            <person name="Roos S."/>
            <person name="Gaenzle M.G."/>
            <person name="Walter J."/>
        </authorList>
    </citation>
    <scope>NUCLEOTIDE SEQUENCE [LARGE SCALE GENOMIC DNA]</scope>
    <source>
        <strain evidence="2 3">WF-MA3-C</strain>
    </source>
</reference>
<feature type="domain" description="HTH cro/C1-type" evidence="1">
    <location>
        <begin position="11"/>
        <end position="65"/>
    </location>
</feature>
<dbReference type="PROSITE" id="PS50943">
    <property type="entry name" value="HTH_CROC1"/>
    <property type="match status" value="1"/>
</dbReference>
<comment type="caution">
    <text evidence="2">The sequence shown here is derived from an EMBL/GenBank/DDBJ whole genome shotgun (WGS) entry which is preliminary data.</text>
</comment>
<dbReference type="InterPro" id="IPR001387">
    <property type="entry name" value="Cro/C1-type_HTH"/>
</dbReference>
<dbReference type="SUPFAM" id="SSF47413">
    <property type="entry name" value="lambda repressor-like DNA-binding domains"/>
    <property type="match status" value="1"/>
</dbReference>
<proteinExistence type="predicted"/>
<dbReference type="InterPro" id="IPR010982">
    <property type="entry name" value="Lambda_DNA-bd_dom_sf"/>
</dbReference>
<gene>
    <name evidence="2" type="ORF">H5R63_01135</name>
</gene>
<sequence>MVITKFHYVRLRKRMKEQRYTIKALASRIGMDRGSLSDKLNSKVDFTQKDMVNIATVLGINLEEISHYFFE</sequence>
<dbReference type="CDD" id="cd00093">
    <property type="entry name" value="HTH_XRE"/>
    <property type="match status" value="1"/>
</dbReference>
<dbReference type="Gene3D" id="1.10.260.40">
    <property type="entry name" value="lambda repressor-like DNA-binding domains"/>
    <property type="match status" value="1"/>
</dbReference>
<dbReference type="RefSeq" id="WP_182580249.1">
    <property type="nucleotide sequence ID" value="NZ_JACIUY010000042.1"/>
</dbReference>
<dbReference type="AlphaFoldDB" id="A0A7W3TYK4"/>
<dbReference type="EMBL" id="JACIUY010000042">
    <property type="protein sequence ID" value="MBB1085420.1"/>
    <property type="molecule type" value="Genomic_DNA"/>
</dbReference>